<keyword evidence="2" id="KW-1003">Cell membrane</keyword>
<sequence length="347" mass="39203">MDDYFDPYFDQDTMDQSLLTSRNQSGCSIVPYDAYIVPSLFFLMFPIALLLNIVAAWVSLHLKSTSTFVVYLKNLVAADIVMTLMIPIKAGGSLPGTWQYLSGAVCRFFSVIFYNAQYTCIALLGLISLDRFFKIMMPRSRFFGQSLTISKAISGTVWVILFGVAGLPNMLLSNKPGVNMTDISSCMVLKGPEGIAFHENTSLALNVFFWLVSVVIVVCYICIANKVIQSYRRSGSSNSHGKKKIKLRVFLVIIVFFVSFVPYHMIRIPYTFQQVSYSYTECSQAYENIRFAKELSHWLATTNVCMDPLLYVFLCREFKEKLMSMMKNIVVLFKPATGHTLKASVSH</sequence>
<dbReference type="InterPro" id="IPR017452">
    <property type="entry name" value="GPCR_Rhodpsn_7TM"/>
</dbReference>
<keyword evidence="6 11" id="KW-0472">Membrane</keyword>
<dbReference type="Proteomes" id="UP000694548">
    <property type="component" value="Chromosome sgr08"/>
</dbReference>
<dbReference type="PROSITE" id="PS50262">
    <property type="entry name" value="G_PROTEIN_RECEP_F1_2"/>
    <property type="match status" value="1"/>
</dbReference>
<keyword evidence="14" id="KW-1185">Reference proteome</keyword>
<keyword evidence="7" id="KW-1015">Disulfide bond</keyword>
<evidence type="ECO:0000256" key="7">
    <source>
        <dbReference type="ARBA" id="ARBA00023157"/>
    </source>
</evidence>
<keyword evidence="5 10" id="KW-0297">G-protein coupled receptor</keyword>
<dbReference type="GO" id="GO:0005886">
    <property type="term" value="C:plasma membrane"/>
    <property type="evidence" value="ECO:0007669"/>
    <property type="project" value="UniProtKB-SubCell"/>
</dbReference>
<dbReference type="SUPFAM" id="SSF81321">
    <property type="entry name" value="Family A G protein-coupled receptor-like"/>
    <property type="match status" value="1"/>
</dbReference>
<feature type="transmembrane region" description="Helical" evidence="11">
    <location>
        <begin position="35"/>
        <end position="58"/>
    </location>
</feature>
<evidence type="ECO:0000256" key="6">
    <source>
        <dbReference type="ARBA" id="ARBA00023136"/>
    </source>
</evidence>
<dbReference type="InterPro" id="IPR000276">
    <property type="entry name" value="GPCR_Rhodpsn"/>
</dbReference>
<keyword evidence="8 10" id="KW-0675">Receptor</keyword>
<evidence type="ECO:0000256" key="10">
    <source>
        <dbReference type="RuleBase" id="RU000688"/>
    </source>
</evidence>
<dbReference type="PRINTS" id="PR01735">
    <property type="entry name" value="P2Y13PRNCPTR"/>
</dbReference>
<dbReference type="PANTHER" id="PTHR24233">
    <property type="entry name" value="P2Y PURINOCEPTOR-RELATED G-PROTEIN COUPLED RECEPTOR"/>
    <property type="match status" value="1"/>
</dbReference>
<feature type="transmembrane region" description="Helical" evidence="11">
    <location>
        <begin position="70"/>
        <end position="88"/>
    </location>
</feature>
<reference evidence="13" key="1">
    <citation type="submission" date="2014-08" db="EMBL/GenBank/DDBJ databases">
        <authorList>
            <person name="Senf B."/>
            <person name="Petzold A."/>
            <person name="Downie B.R."/>
            <person name="Koch P."/>
            <person name="Platzer M."/>
        </authorList>
    </citation>
    <scope>NUCLEOTIDE SEQUENCE [LARGE SCALE GENOMIC DNA]</scope>
    <source>
        <strain evidence="13">GRZ</strain>
    </source>
</reference>
<evidence type="ECO:0000256" key="3">
    <source>
        <dbReference type="ARBA" id="ARBA00022692"/>
    </source>
</evidence>
<dbReference type="GO" id="GO:0045028">
    <property type="term" value="F:G protein-coupled purinergic nucleotide receptor activity"/>
    <property type="evidence" value="ECO:0007669"/>
    <property type="project" value="InterPro"/>
</dbReference>
<comment type="similarity">
    <text evidence="10">Belongs to the G-protein coupled receptor 1 family.</text>
</comment>
<accession>A0A8C6VQ52</accession>
<dbReference type="PROSITE" id="PS00237">
    <property type="entry name" value="G_PROTEIN_RECEP_F1_1"/>
    <property type="match status" value="1"/>
</dbReference>
<feature type="domain" description="G-protein coupled receptors family 1 profile" evidence="12">
    <location>
        <begin position="51"/>
        <end position="311"/>
    </location>
</feature>
<feature type="transmembrane region" description="Helical" evidence="11">
    <location>
        <begin position="108"/>
        <end position="129"/>
    </location>
</feature>
<reference evidence="13" key="2">
    <citation type="submission" date="2025-08" db="UniProtKB">
        <authorList>
            <consortium name="Ensembl"/>
        </authorList>
    </citation>
    <scope>IDENTIFICATION</scope>
</reference>
<dbReference type="PRINTS" id="PR00237">
    <property type="entry name" value="GPCRRHODOPSN"/>
</dbReference>
<name>A0A8C6VQ52_NOTFU</name>
<reference evidence="13" key="3">
    <citation type="submission" date="2025-09" db="UniProtKB">
        <authorList>
            <consortium name="Ensembl"/>
        </authorList>
    </citation>
    <scope>IDENTIFICATION</scope>
</reference>
<organism evidence="13 14">
    <name type="scientific">Nothobranchius furzeri</name>
    <name type="common">Turquoise killifish</name>
    <dbReference type="NCBI Taxonomy" id="105023"/>
    <lineage>
        <taxon>Eukaryota</taxon>
        <taxon>Metazoa</taxon>
        <taxon>Chordata</taxon>
        <taxon>Craniata</taxon>
        <taxon>Vertebrata</taxon>
        <taxon>Euteleostomi</taxon>
        <taxon>Actinopterygii</taxon>
        <taxon>Neopterygii</taxon>
        <taxon>Teleostei</taxon>
        <taxon>Neoteleostei</taxon>
        <taxon>Acanthomorphata</taxon>
        <taxon>Ovalentaria</taxon>
        <taxon>Atherinomorphae</taxon>
        <taxon>Cyprinodontiformes</taxon>
        <taxon>Nothobranchiidae</taxon>
        <taxon>Nothobranchius</taxon>
    </lineage>
</organism>
<evidence type="ECO:0000256" key="9">
    <source>
        <dbReference type="ARBA" id="ARBA00023224"/>
    </source>
</evidence>
<dbReference type="Ensembl" id="ENSNFUT00015038361.1">
    <property type="protein sequence ID" value="ENSNFUP00015036744.1"/>
    <property type="gene ID" value="ENSNFUG00015017792.1"/>
</dbReference>
<evidence type="ECO:0000256" key="8">
    <source>
        <dbReference type="ARBA" id="ARBA00023170"/>
    </source>
</evidence>
<dbReference type="Pfam" id="PF00001">
    <property type="entry name" value="7tm_1"/>
    <property type="match status" value="1"/>
</dbReference>
<evidence type="ECO:0000313" key="13">
    <source>
        <dbReference type="Ensembl" id="ENSNFUP00015036744.1"/>
    </source>
</evidence>
<feature type="transmembrane region" description="Helical" evidence="11">
    <location>
        <begin position="249"/>
        <end position="266"/>
    </location>
</feature>
<protein>
    <submittedName>
        <fullName evidence="13">Purinergic receptor P2Y13</fullName>
    </submittedName>
</protein>
<feature type="transmembrane region" description="Helical" evidence="11">
    <location>
        <begin position="149"/>
        <end position="171"/>
    </location>
</feature>
<comment type="subcellular location">
    <subcellularLocation>
        <location evidence="1">Cell membrane</location>
        <topology evidence="1">Multi-pass membrane protein</topology>
    </subcellularLocation>
</comment>
<evidence type="ECO:0000313" key="14">
    <source>
        <dbReference type="Proteomes" id="UP000694548"/>
    </source>
</evidence>
<evidence type="ECO:0000256" key="1">
    <source>
        <dbReference type="ARBA" id="ARBA00004651"/>
    </source>
</evidence>
<keyword evidence="9 10" id="KW-0807">Transducer</keyword>
<evidence type="ECO:0000256" key="5">
    <source>
        <dbReference type="ARBA" id="ARBA00023040"/>
    </source>
</evidence>
<dbReference type="OrthoDB" id="6163051at2759"/>
<dbReference type="InterPro" id="IPR008109">
    <property type="entry name" value="P2Y13_rcpt"/>
</dbReference>
<gene>
    <name evidence="13" type="primary">P2RY13</name>
</gene>
<dbReference type="AlphaFoldDB" id="A0A8C6VQ52"/>
<evidence type="ECO:0000256" key="11">
    <source>
        <dbReference type="SAM" id="Phobius"/>
    </source>
</evidence>
<keyword evidence="4 11" id="KW-1133">Transmembrane helix</keyword>
<keyword evidence="3 10" id="KW-0812">Transmembrane</keyword>
<feature type="transmembrane region" description="Helical" evidence="11">
    <location>
        <begin position="207"/>
        <end position="228"/>
    </location>
</feature>
<evidence type="ECO:0000256" key="4">
    <source>
        <dbReference type="ARBA" id="ARBA00022989"/>
    </source>
</evidence>
<dbReference type="Gene3D" id="1.20.1070.10">
    <property type="entry name" value="Rhodopsin 7-helix transmembrane proteins"/>
    <property type="match status" value="1"/>
</dbReference>
<proteinExistence type="inferred from homology"/>
<dbReference type="PANTHER" id="PTHR24233:SF10">
    <property type="entry name" value="P2Y PURINOCEPTOR 13"/>
    <property type="match status" value="1"/>
</dbReference>
<evidence type="ECO:0000259" key="12">
    <source>
        <dbReference type="PROSITE" id="PS50262"/>
    </source>
</evidence>
<dbReference type="GeneTree" id="ENSGT01110000267167"/>
<evidence type="ECO:0000256" key="2">
    <source>
        <dbReference type="ARBA" id="ARBA00022475"/>
    </source>
</evidence>